<keyword evidence="5" id="KW-1185">Reference proteome</keyword>
<keyword evidence="1" id="KW-0677">Repeat</keyword>
<dbReference type="PRINTS" id="PR01415">
    <property type="entry name" value="ANKYRIN"/>
</dbReference>
<organism evidence="4 5">
    <name type="scientific">Lepraria finkii</name>
    <dbReference type="NCBI Taxonomy" id="1340010"/>
    <lineage>
        <taxon>Eukaryota</taxon>
        <taxon>Fungi</taxon>
        <taxon>Dikarya</taxon>
        <taxon>Ascomycota</taxon>
        <taxon>Pezizomycotina</taxon>
        <taxon>Lecanoromycetes</taxon>
        <taxon>OSLEUM clade</taxon>
        <taxon>Lecanoromycetidae</taxon>
        <taxon>Lecanorales</taxon>
        <taxon>Lecanorineae</taxon>
        <taxon>Stereocaulaceae</taxon>
        <taxon>Lepraria</taxon>
    </lineage>
</organism>
<gene>
    <name evidence="4" type="ORF">ABVK25_005140</name>
</gene>
<feature type="repeat" description="ANK" evidence="3">
    <location>
        <begin position="329"/>
        <end position="361"/>
    </location>
</feature>
<evidence type="ECO:0000256" key="2">
    <source>
        <dbReference type="ARBA" id="ARBA00023043"/>
    </source>
</evidence>
<evidence type="ECO:0000256" key="1">
    <source>
        <dbReference type="ARBA" id="ARBA00022737"/>
    </source>
</evidence>
<feature type="repeat" description="ANK" evidence="3">
    <location>
        <begin position="48"/>
        <end position="80"/>
    </location>
</feature>
<keyword evidence="2 3" id="KW-0040">ANK repeat</keyword>
<feature type="repeat" description="ANK" evidence="3">
    <location>
        <begin position="294"/>
        <end position="326"/>
    </location>
</feature>
<protein>
    <submittedName>
        <fullName evidence="4">Uncharacterized protein</fullName>
    </submittedName>
</protein>
<reference evidence="4 5" key="1">
    <citation type="submission" date="2024-09" db="EMBL/GenBank/DDBJ databases">
        <title>Rethinking Asexuality: The Enigmatic Case of Functional Sexual Genes in Lepraria (Stereocaulaceae).</title>
        <authorList>
            <person name="Doellman M."/>
            <person name="Sun Y."/>
            <person name="Barcenas-Pena A."/>
            <person name="Lumbsch H.T."/>
            <person name="Grewe F."/>
        </authorList>
    </citation>
    <scope>NUCLEOTIDE SEQUENCE [LARGE SCALE GENOMIC DNA]</scope>
    <source>
        <strain evidence="4 5">Grewe 0041</strain>
    </source>
</reference>
<dbReference type="InterPro" id="IPR002110">
    <property type="entry name" value="Ankyrin_rpt"/>
</dbReference>
<evidence type="ECO:0000313" key="5">
    <source>
        <dbReference type="Proteomes" id="UP001590951"/>
    </source>
</evidence>
<dbReference type="PANTHER" id="PTHR24198">
    <property type="entry name" value="ANKYRIN REPEAT AND PROTEIN KINASE DOMAIN-CONTAINING PROTEIN"/>
    <property type="match status" value="1"/>
</dbReference>
<dbReference type="InterPro" id="IPR036770">
    <property type="entry name" value="Ankyrin_rpt-contain_sf"/>
</dbReference>
<name>A0ABR4BAF6_9LECA</name>
<dbReference type="SMART" id="SM00248">
    <property type="entry name" value="ANK"/>
    <property type="match status" value="12"/>
</dbReference>
<dbReference type="EMBL" id="JBHFEH010000015">
    <property type="protein sequence ID" value="KAL2054392.1"/>
    <property type="molecule type" value="Genomic_DNA"/>
</dbReference>
<dbReference type="Proteomes" id="UP001590951">
    <property type="component" value="Unassembled WGS sequence"/>
</dbReference>
<comment type="caution">
    <text evidence="4">The sequence shown here is derived from an EMBL/GenBank/DDBJ whole genome shotgun (WGS) entry which is preliminary data.</text>
</comment>
<evidence type="ECO:0000256" key="3">
    <source>
        <dbReference type="PROSITE-ProRule" id="PRU00023"/>
    </source>
</evidence>
<dbReference type="Pfam" id="PF00023">
    <property type="entry name" value="Ank"/>
    <property type="match status" value="1"/>
</dbReference>
<dbReference type="PANTHER" id="PTHR24198:SF165">
    <property type="entry name" value="ANKYRIN REPEAT-CONTAINING PROTEIN-RELATED"/>
    <property type="match status" value="1"/>
</dbReference>
<feature type="repeat" description="ANK" evidence="3">
    <location>
        <begin position="80"/>
        <end position="112"/>
    </location>
</feature>
<feature type="repeat" description="ANK" evidence="3">
    <location>
        <begin position="259"/>
        <end position="291"/>
    </location>
</feature>
<proteinExistence type="predicted"/>
<evidence type="ECO:0000313" key="4">
    <source>
        <dbReference type="EMBL" id="KAL2054392.1"/>
    </source>
</evidence>
<feature type="repeat" description="ANK" evidence="3">
    <location>
        <begin position="226"/>
        <end position="258"/>
    </location>
</feature>
<dbReference type="PROSITE" id="PS50297">
    <property type="entry name" value="ANK_REP_REGION"/>
    <property type="match status" value="7"/>
</dbReference>
<dbReference type="PROSITE" id="PS50088">
    <property type="entry name" value="ANK_REPEAT"/>
    <property type="match status" value="8"/>
</dbReference>
<dbReference type="SUPFAM" id="SSF48403">
    <property type="entry name" value="Ankyrin repeat"/>
    <property type="match status" value="1"/>
</dbReference>
<dbReference type="Gene3D" id="1.25.40.20">
    <property type="entry name" value="Ankyrin repeat-containing domain"/>
    <property type="match status" value="4"/>
</dbReference>
<feature type="repeat" description="ANK" evidence="3">
    <location>
        <begin position="119"/>
        <end position="151"/>
    </location>
</feature>
<feature type="repeat" description="ANK" evidence="3">
    <location>
        <begin position="364"/>
        <end position="396"/>
    </location>
</feature>
<sequence>MPCSDKFYFDVTQTAKKELAKTSILQTTILQTLLNAGADVNAPPSPQGGISALVAAIKSGELELVRSLLQRGAKANCRNSEQTALGEAVNRRSTELVALLIEAGADVDAYYSKDESSLESRTPLQAAALSGSIQIATMLLNAGAIVNKPSARSFIGTALQCAAGGNCAEMVLLLLANGADPNACATLCEHSSTALGYALSRCSINIDILSALINAGADVNNIAHPRSAHPVRQAASKGNVEAVQLLLEAGACINSTSEDKRTALQAATGTRNIDLIKTLIGAGADVNAPAGPERGRTALQQAVEHGDIEISRFLLAHDADVNAPAGHSHGITALQGAMMNGHLKIVLMLLQAGAQVNAPPASTEGRMALDAAAEHGRLDIVLLLLKNDDDAEAIELRCKRAAKLAALNGHLVIARILREHRTSRGSTA</sequence>
<accession>A0ABR4BAF6</accession>
<dbReference type="Pfam" id="PF12796">
    <property type="entry name" value="Ank_2"/>
    <property type="match status" value="3"/>
</dbReference>